<name>A0A8B6H6N0_MYTGA</name>
<proteinExistence type="predicted"/>
<dbReference type="EMBL" id="UYJE01009562">
    <property type="protein sequence ID" value="VDI74406.1"/>
    <property type="molecule type" value="Genomic_DNA"/>
</dbReference>
<organism evidence="2 3">
    <name type="scientific">Mytilus galloprovincialis</name>
    <name type="common">Mediterranean mussel</name>
    <dbReference type="NCBI Taxonomy" id="29158"/>
    <lineage>
        <taxon>Eukaryota</taxon>
        <taxon>Metazoa</taxon>
        <taxon>Spiralia</taxon>
        <taxon>Lophotrochozoa</taxon>
        <taxon>Mollusca</taxon>
        <taxon>Bivalvia</taxon>
        <taxon>Autobranchia</taxon>
        <taxon>Pteriomorphia</taxon>
        <taxon>Mytilida</taxon>
        <taxon>Mytiloidea</taxon>
        <taxon>Mytilidae</taxon>
        <taxon>Mytilinae</taxon>
        <taxon>Mytilus</taxon>
    </lineage>
</organism>
<gene>
    <name evidence="2" type="ORF">MGAL_10B040951</name>
</gene>
<dbReference type="PANTHER" id="PTHR33845">
    <property type="entry name" value="C2H2-TYPE DOMAIN-CONTAINING PROTEIN"/>
    <property type="match status" value="1"/>
</dbReference>
<dbReference type="PANTHER" id="PTHR33845:SF1">
    <property type="entry name" value="C2H2-TYPE DOMAIN-CONTAINING PROTEIN"/>
    <property type="match status" value="1"/>
</dbReference>
<reference evidence="2" key="1">
    <citation type="submission" date="2018-11" db="EMBL/GenBank/DDBJ databases">
        <authorList>
            <person name="Alioto T."/>
            <person name="Alioto T."/>
        </authorList>
    </citation>
    <scope>NUCLEOTIDE SEQUENCE</scope>
</reference>
<evidence type="ECO:0000256" key="1">
    <source>
        <dbReference type="SAM" id="MobiDB-lite"/>
    </source>
</evidence>
<accession>A0A8B6H6N0</accession>
<feature type="non-terminal residue" evidence="2">
    <location>
        <position position="1"/>
    </location>
</feature>
<sequence length="763" mass="85849">KNNCLCRNCRQIVTREMEESIWPNFEIFDAPSREDPVEENTDFQPDSLIKNEEPVLKRPRREIVSCFDTPGLYKVSSQSEPSLSQESSWSLTSDGQKHLNSGIHVLNEPLQNLSSGNMSPIKYILQQPLECVQDSTKRYVRRKASEAVCTVLDHIASGQSSKLLDLLVEDICNNNAVDKQNESKDELLNLILRLYDEADSNALKMQLLSIISTTSLNSKSQLLELIPGISKWKVDQSRAHATRFGVGTIQTEKTPNYRDKMDKEKLEHAMAFFLDPNFIQICSFGSKDLHFDNGDVINIPQVVRTTCHSALIHMYKTVCTEADFTPLSDSTLFKILTTCSAAKRSNLCGLDNITTDGTFAIENLIRMTETLRELGSNNTVLSSLKTALANFKLYLKTEYKFHVTMSNSCQTHCIKYALSNPGNVLLQEKCDHQHQNDCSKCLLLTNARSQLEDEIQKIQCNETRVEFLDSTLIVMDWARTFLPALFREKQSDFFGQKGMSWHVTAAIFKAEDGSLKHRTFTHLFGTVKQDWFAVASALEHTLNTIKEQMPQIQEVFLRSDNAGCYHCGCLWLSLNGISERTGITVARYDFSEAQAGKSICDAKIAHMRSKMRMYVSSGKNITTPFDMQDAIMGGTGVAGCQCAVVEVDTTKQTMIGHRIKGISNISNISFDGDEIITWQAYNIGIGNKFKRGSVLKSEQNETGLKIVSNFQEPHQMTGNITRKERRMSTTDNAQNEDQSDNCSIVQYLVALVSSHPTNLCRII</sequence>
<keyword evidence="3" id="KW-1185">Reference proteome</keyword>
<evidence type="ECO:0000313" key="2">
    <source>
        <dbReference type="EMBL" id="VDI74406.1"/>
    </source>
</evidence>
<dbReference type="OrthoDB" id="6145445at2759"/>
<dbReference type="Proteomes" id="UP000596742">
    <property type="component" value="Unassembled WGS sequence"/>
</dbReference>
<comment type="caution">
    <text evidence="2">The sequence shown here is derived from an EMBL/GenBank/DDBJ whole genome shotgun (WGS) entry which is preliminary data.</text>
</comment>
<evidence type="ECO:0000313" key="3">
    <source>
        <dbReference type="Proteomes" id="UP000596742"/>
    </source>
</evidence>
<dbReference type="AlphaFoldDB" id="A0A8B6H6N0"/>
<protein>
    <submittedName>
        <fullName evidence="2">Uncharacterized protein</fullName>
    </submittedName>
</protein>
<feature type="region of interest" description="Disordered" evidence="1">
    <location>
        <begin position="717"/>
        <end position="737"/>
    </location>
</feature>